<feature type="chain" id="PRO_5044877070" description="Secreted protein" evidence="1">
    <location>
        <begin position="32"/>
        <end position="83"/>
    </location>
</feature>
<keyword evidence="3" id="KW-1185">Reference proteome</keyword>
<evidence type="ECO:0008006" key="4">
    <source>
        <dbReference type="Google" id="ProtNLM"/>
    </source>
</evidence>
<name>A0ABD0QFR8_CIRMR</name>
<evidence type="ECO:0000313" key="3">
    <source>
        <dbReference type="Proteomes" id="UP001529510"/>
    </source>
</evidence>
<sequence>MSPKARLPMRILGPFLMHLCSLIILRRVTFPTIPNRNTKHETTVLMYLKASLICAGPEHIGVLFVVFDGLHEIFFASSGGLSV</sequence>
<evidence type="ECO:0000256" key="1">
    <source>
        <dbReference type="SAM" id="SignalP"/>
    </source>
</evidence>
<protein>
    <recommendedName>
        <fullName evidence="4">Secreted protein</fullName>
    </recommendedName>
</protein>
<proteinExistence type="predicted"/>
<reference evidence="2 3" key="1">
    <citation type="submission" date="2024-05" db="EMBL/GenBank/DDBJ databases">
        <title>Genome sequencing and assembly of Indian major carp, Cirrhinus mrigala (Hamilton, 1822).</title>
        <authorList>
            <person name="Mohindra V."/>
            <person name="Chowdhury L.M."/>
            <person name="Lal K."/>
            <person name="Jena J.K."/>
        </authorList>
    </citation>
    <scope>NUCLEOTIDE SEQUENCE [LARGE SCALE GENOMIC DNA]</scope>
    <source>
        <strain evidence="2">CM1030</strain>
        <tissue evidence="2">Blood</tissue>
    </source>
</reference>
<dbReference type="AlphaFoldDB" id="A0ABD0QFR8"/>
<dbReference type="EMBL" id="JAMKFB020000009">
    <property type="protein sequence ID" value="KAL0185047.1"/>
    <property type="molecule type" value="Genomic_DNA"/>
</dbReference>
<organism evidence="2 3">
    <name type="scientific">Cirrhinus mrigala</name>
    <name type="common">Mrigala</name>
    <dbReference type="NCBI Taxonomy" id="683832"/>
    <lineage>
        <taxon>Eukaryota</taxon>
        <taxon>Metazoa</taxon>
        <taxon>Chordata</taxon>
        <taxon>Craniata</taxon>
        <taxon>Vertebrata</taxon>
        <taxon>Euteleostomi</taxon>
        <taxon>Actinopterygii</taxon>
        <taxon>Neopterygii</taxon>
        <taxon>Teleostei</taxon>
        <taxon>Ostariophysi</taxon>
        <taxon>Cypriniformes</taxon>
        <taxon>Cyprinidae</taxon>
        <taxon>Labeoninae</taxon>
        <taxon>Labeonini</taxon>
        <taxon>Cirrhinus</taxon>
    </lineage>
</organism>
<accession>A0ABD0QFR8</accession>
<keyword evidence="1" id="KW-0732">Signal</keyword>
<feature type="signal peptide" evidence="1">
    <location>
        <begin position="1"/>
        <end position="31"/>
    </location>
</feature>
<dbReference type="Proteomes" id="UP001529510">
    <property type="component" value="Unassembled WGS sequence"/>
</dbReference>
<gene>
    <name evidence="2" type="ORF">M9458_020743</name>
</gene>
<feature type="non-terminal residue" evidence="2">
    <location>
        <position position="83"/>
    </location>
</feature>
<evidence type="ECO:0000313" key="2">
    <source>
        <dbReference type="EMBL" id="KAL0185047.1"/>
    </source>
</evidence>
<comment type="caution">
    <text evidence="2">The sequence shown here is derived from an EMBL/GenBank/DDBJ whole genome shotgun (WGS) entry which is preliminary data.</text>
</comment>